<reference evidence="1" key="2">
    <citation type="submission" date="2020-09" db="EMBL/GenBank/DDBJ databases">
        <authorList>
            <person name="Sun Q."/>
            <person name="Zhou Y."/>
        </authorList>
    </citation>
    <scope>NUCLEOTIDE SEQUENCE</scope>
    <source>
        <strain evidence="1">CGMCC 1.12187</strain>
    </source>
</reference>
<protein>
    <submittedName>
        <fullName evidence="1">Uncharacterized protein</fullName>
    </submittedName>
</protein>
<accession>A0A917LMQ5</accession>
<name>A0A917LMQ5_9MICC</name>
<sequence length="114" mass="12759">MARRHRAQVPAGALTFVDFCPEDNGVPVVEQHEAYHRALLEFKRSGRGGHIDLDEFMRLCRTARDVGAAAAVARGEFWTTSSVEWARHLLGPDADSGAVSDLAFRFHEEWKPRA</sequence>
<dbReference type="EMBL" id="BMEQ01000001">
    <property type="protein sequence ID" value="GGG44359.1"/>
    <property type="molecule type" value="Genomic_DNA"/>
</dbReference>
<reference evidence="1" key="1">
    <citation type="journal article" date="2014" name="Int. J. Syst. Evol. Microbiol.">
        <title>Complete genome sequence of Corynebacterium casei LMG S-19264T (=DSM 44701T), isolated from a smear-ripened cheese.</title>
        <authorList>
            <consortium name="US DOE Joint Genome Institute (JGI-PGF)"/>
            <person name="Walter F."/>
            <person name="Albersmeier A."/>
            <person name="Kalinowski J."/>
            <person name="Ruckert C."/>
        </authorList>
    </citation>
    <scope>NUCLEOTIDE SEQUENCE</scope>
    <source>
        <strain evidence="1">CGMCC 1.12187</strain>
    </source>
</reference>
<dbReference type="AlphaFoldDB" id="A0A917LMQ5"/>
<evidence type="ECO:0000313" key="2">
    <source>
        <dbReference type="Proteomes" id="UP000638848"/>
    </source>
</evidence>
<gene>
    <name evidence="1" type="ORF">GCM10011374_03320</name>
</gene>
<evidence type="ECO:0000313" key="1">
    <source>
        <dbReference type="EMBL" id="GGG44359.1"/>
    </source>
</evidence>
<comment type="caution">
    <text evidence="1">The sequence shown here is derived from an EMBL/GenBank/DDBJ whole genome shotgun (WGS) entry which is preliminary data.</text>
</comment>
<dbReference type="Proteomes" id="UP000638848">
    <property type="component" value="Unassembled WGS sequence"/>
</dbReference>
<organism evidence="1 2">
    <name type="scientific">Kocuria dechangensis</name>
    <dbReference type="NCBI Taxonomy" id="1176249"/>
    <lineage>
        <taxon>Bacteria</taxon>
        <taxon>Bacillati</taxon>
        <taxon>Actinomycetota</taxon>
        <taxon>Actinomycetes</taxon>
        <taxon>Micrococcales</taxon>
        <taxon>Micrococcaceae</taxon>
        <taxon>Kocuria</taxon>
    </lineage>
</organism>
<proteinExistence type="predicted"/>
<keyword evidence="2" id="KW-1185">Reference proteome</keyword>